<evidence type="ECO:0000313" key="2">
    <source>
        <dbReference type="EMBL" id="RKT69521.1"/>
    </source>
</evidence>
<dbReference type="RefSeq" id="WP_246029746.1">
    <property type="nucleotide sequence ID" value="NZ_JBIUBA010000002.1"/>
</dbReference>
<gene>
    <name evidence="2" type="ORF">DFJ66_2752</name>
</gene>
<dbReference type="AlphaFoldDB" id="A0A495X5B9"/>
<evidence type="ECO:0000259" key="1">
    <source>
        <dbReference type="Pfam" id="PF23859"/>
    </source>
</evidence>
<feature type="domain" description="DeoxyPurine in DNA protein A" evidence="1">
    <location>
        <begin position="2"/>
        <end position="250"/>
    </location>
</feature>
<proteinExistence type="predicted"/>
<evidence type="ECO:0000313" key="3">
    <source>
        <dbReference type="Proteomes" id="UP000272729"/>
    </source>
</evidence>
<dbReference type="Proteomes" id="UP000272729">
    <property type="component" value="Unassembled WGS sequence"/>
</dbReference>
<name>A0A495X5B9_9PSEU</name>
<protein>
    <recommendedName>
        <fullName evidence="1">DeoxyPurine in DNA protein A domain-containing protein</fullName>
    </recommendedName>
</protein>
<comment type="caution">
    <text evidence="2">The sequence shown here is derived from an EMBL/GenBank/DDBJ whole genome shotgun (WGS) entry which is preliminary data.</text>
</comment>
<accession>A0A495X5B9</accession>
<dbReference type="EMBL" id="RBXR01000001">
    <property type="protein sequence ID" value="RKT69521.1"/>
    <property type="molecule type" value="Genomic_DNA"/>
</dbReference>
<sequence length="255" mass="28808">MKLYLGTHQPSWLGRNLGIPLLVSHRRLIGRRTFPRATHPWALDSGGFTELSLHGHWQTDAATYARAVRRYATEIGNLDWAAPQDWMCEPHVRARTGLTVRAHQHHTVTNYRQLRDLAPELPIIPVLQGQTVVDYHRCADLYEHHGIDLAALPLVGVGSVCRRQHTREVEQIMRSLTARGYRLHGFGIKLTGLARYADTITSSDSLSWSFTGRYQPGCTPTHQSEANCLRFALNWHKRATQTLPPHHPETLASAA</sequence>
<dbReference type="Pfam" id="PF23859">
    <property type="entry name" value="DpdA"/>
    <property type="match status" value="1"/>
</dbReference>
<organism evidence="2 3">
    <name type="scientific">Saccharothrix variisporea</name>
    <dbReference type="NCBI Taxonomy" id="543527"/>
    <lineage>
        <taxon>Bacteria</taxon>
        <taxon>Bacillati</taxon>
        <taxon>Actinomycetota</taxon>
        <taxon>Actinomycetes</taxon>
        <taxon>Pseudonocardiales</taxon>
        <taxon>Pseudonocardiaceae</taxon>
        <taxon>Saccharothrix</taxon>
    </lineage>
</organism>
<reference evidence="2 3" key="1">
    <citation type="submission" date="2018-10" db="EMBL/GenBank/DDBJ databases">
        <title>Sequencing the genomes of 1000 actinobacteria strains.</title>
        <authorList>
            <person name="Klenk H.-P."/>
        </authorList>
    </citation>
    <scope>NUCLEOTIDE SEQUENCE [LARGE SCALE GENOMIC DNA]</scope>
    <source>
        <strain evidence="2 3">DSM 43911</strain>
    </source>
</reference>
<dbReference type="InterPro" id="IPR055645">
    <property type="entry name" value="DpdA"/>
</dbReference>
<keyword evidence="3" id="KW-1185">Reference proteome</keyword>